<gene>
    <name evidence="1" type="ORF">EKH80_03130</name>
</gene>
<dbReference type="EMBL" id="RYYV01000002">
    <property type="protein sequence ID" value="RUL78816.1"/>
    <property type="molecule type" value="Genomic_DNA"/>
</dbReference>
<name>A0A3S0PQU7_9GAMM</name>
<comment type="caution">
    <text evidence="1">The sequence shown here is derived from an EMBL/GenBank/DDBJ whole genome shotgun (WGS) entry which is preliminary data.</text>
</comment>
<reference evidence="1 2" key="1">
    <citation type="submission" date="2018-12" db="EMBL/GenBank/DDBJ databases">
        <title>Dyella dinghuensis sp. nov. DHOA06 and Dyella choica sp. nov. 4M-K27, isolated from forest soil.</title>
        <authorList>
            <person name="Qiu L.-H."/>
            <person name="Gao Z.-H."/>
        </authorList>
    </citation>
    <scope>NUCLEOTIDE SEQUENCE [LARGE SCALE GENOMIC DNA]</scope>
    <source>
        <strain evidence="1 2">4M-K27</strain>
    </source>
</reference>
<evidence type="ECO:0000313" key="1">
    <source>
        <dbReference type="EMBL" id="RUL78816.1"/>
    </source>
</evidence>
<protein>
    <submittedName>
        <fullName evidence="1">Transporter</fullName>
    </submittedName>
</protein>
<dbReference type="AlphaFoldDB" id="A0A3S0PQU7"/>
<evidence type="ECO:0000313" key="2">
    <source>
        <dbReference type="Proteomes" id="UP000274358"/>
    </source>
</evidence>
<dbReference type="InterPro" id="IPR025737">
    <property type="entry name" value="FApF"/>
</dbReference>
<proteinExistence type="predicted"/>
<dbReference type="Proteomes" id="UP000274358">
    <property type="component" value="Unassembled WGS sequence"/>
</dbReference>
<keyword evidence="2" id="KW-1185">Reference proteome</keyword>
<accession>A0A3S0PQU7</accession>
<dbReference type="Pfam" id="PF13557">
    <property type="entry name" value="Phenol_MetA_deg"/>
    <property type="match status" value="1"/>
</dbReference>
<organism evidence="1 2">
    <name type="scientific">Dyella choica</name>
    <dbReference type="NCBI Taxonomy" id="1927959"/>
    <lineage>
        <taxon>Bacteria</taxon>
        <taxon>Pseudomonadati</taxon>
        <taxon>Pseudomonadota</taxon>
        <taxon>Gammaproteobacteria</taxon>
        <taxon>Lysobacterales</taxon>
        <taxon>Rhodanobacteraceae</taxon>
        <taxon>Dyella</taxon>
    </lineage>
</organism>
<sequence>MRAKLAHLLSASIQAFRPDFPASTNLNREKAMSLFRKCRWKRSLRFWLAAVFATGVASPCLAIDYQPFDWIPAPPGTNVVLVYYDYGAHNEFNSPIAGTAKNNTHLDSYIGVARYLHYGEISGHPYVLDFILPFGALTDGKIAGKRLGDTSGVADPIASVGYWFVNQPDKKRYLSAVVFLTVPIGSYDSHRVLNLGGNRWQNDLQVDYTQGFLDKYTFDIAADRIWYGDNTRAGTGHQTLSQSATYTAYIWLSRDITPEMQRIFPGALNTSISVGYAGAFGGSQRLDGVSTGGKTHEHQIRFTYMQSISPTWQGAISLSHDVEARGQFKQNFGVLVRIAKSF</sequence>